<protein>
    <submittedName>
        <fullName evidence="2">Uncharacterized protein</fullName>
    </submittedName>
</protein>
<sequence>MQREVRRNPCSDLASDQLDMLREVAKMQMGQGLDYDSKIMDKARDRAQRRFKEAQERREEAEADLEALEAEQMRKAMEQLLESDERLEDILE</sequence>
<evidence type="ECO:0000313" key="2">
    <source>
        <dbReference type="EMBL" id="GAF72719.1"/>
    </source>
</evidence>
<organism evidence="2">
    <name type="scientific">marine sediment metagenome</name>
    <dbReference type="NCBI Taxonomy" id="412755"/>
    <lineage>
        <taxon>unclassified sequences</taxon>
        <taxon>metagenomes</taxon>
        <taxon>ecological metagenomes</taxon>
    </lineage>
</organism>
<feature type="coiled-coil region" evidence="1">
    <location>
        <begin position="44"/>
        <end position="90"/>
    </location>
</feature>
<name>X0RV61_9ZZZZ</name>
<gene>
    <name evidence="2" type="ORF">S01H1_00433</name>
</gene>
<proteinExistence type="predicted"/>
<dbReference type="EMBL" id="BARS01000151">
    <property type="protein sequence ID" value="GAF72719.1"/>
    <property type="molecule type" value="Genomic_DNA"/>
</dbReference>
<reference evidence="2" key="1">
    <citation type="journal article" date="2014" name="Front. Microbiol.">
        <title>High frequency of phylogenetically diverse reductive dehalogenase-homologous genes in deep subseafloor sedimentary metagenomes.</title>
        <authorList>
            <person name="Kawai M."/>
            <person name="Futagami T."/>
            <person name="Toyoda A."/>
            <person name="Takaki Y."/>
            <person name="Nishi S."/>
            <person name="Hori S."/>
            <person name="Arai W."/>
            <person name="Tsubouchi T."/>
            <person name="Morono Y."/>
            <person name="Uchiyama I."/>
            <person name="Ito T."/>
            <person name="Fujiyama A."/>
            <person name="Inagaki F."/>
            <person name="Takami H."/>
        </authorList>
    </citation>
    <scope>NUCLEOTIDE SEQUENCE</scope>
    <source>
        <strain evidence="2">Expedition CK06-06</strain>
    </source>
</reference>
<accession>X0RV61</accession>
<comment type="caution">
    <text evidence="2">The sequence shown here is derived from an EMBL/GenBank/DDBJ whole genome shotgun (WGS) entry which is preliminary data.</text>
</comment>
<dbReference type="AlphaFoldDB" id="X0RV61"/>
<evidence type="ECO:0000256" key="1">
    <source>
        <dbReference type="SAM" id="Coils"/>
    </source>
</evidence>
<feature type="non-terminal residue" evidence="2">
    <location>
        <position position="92"/>
    </location>
</feature>
<keyword evidence="1" id="KW-0175">Coiled coil</keyword>